<dbReference type="AlphaFoldDB" id="A0A383WMZ6"/>
<dbReference type="Proteomes" id="UP000256970">
    <property type="component" value="Unassembled WGS sequence"/>
</dbReference>
<name>A0A383WMZ6_TETOB</name>
<dbReference type="EMBL" id="FNXT01001341">
    <property type="protein sequence ID" value="SZX78818.1"/>
    <property type="molecule type" value="Genomic_DNA"/>
</dbReference>
<proteinExistence type="predicted"/>
<evidence type="ECO:0000313" key="2">
    <source>
        <dbReference type="Proteomes" id="UP000256970"/>
    </source>
</evidence>
<sequence length="93" mass="10704">MGRRSGDQTHFTATGPERDTQAHFHTKKIGLSTRHKDQHTRPVKQGINRQQLAKEQAHSRYPFGKSVYWLSLLVFISFVVASLYWITYLASTS</sequence>
<evidence type="ECO:0000313" key="1">
    <source>
        <dbReference type="EMBL" id="SZX78818.1"/>
    </source>
</evidence>
<organism evidence="1 2">
    <name type="scientific">Tetradesmus obliquus</name>
    <name type="common">Green alga</name>
    <name type="synonym">Acutodesmus obliquus</name>
    <dbReference type="NCBI Taxonomy" id="3088"/>
    <lineage>
        <taxon>Eukaryota</taxon>
        <taxon>Viridiplantae</taxon>
        <taxon>Chlorophyta</taxon>
        <taxon>core chlorophytes</taxon>
        <taxon>Chlorophyceae</taxon>
        <taxon>CS clade</taxon>
        <taxon>Sphaeropleales</taxon>
        <taxon>Scenedesmaceae</taxon>
        <taxon>Tetradesmus</taxon>
    </lineage>
</organism>
<protein>
    <submittedName>
        <fullName evidence="1">Uncharacterized protein</fullName>
    </submittedName>
</protein>
<gene>
    <name evidence="1" type="ORF">BQ4739_LOCUS19124</name>
</gene>
<accession>A0A383WMZ6</accession>
<keyword evidence="2" id="KW-1185">Reference proteome</keyword>
<reference evidence="1 2" key="1">
    <citation type="submission" date="2016-10" db="EMBL/GenBank/DDBJ databases">
        <authorList>
            <person name="Cai Z."/>
        </authorList>
    </citation>
    <scope>NUCLEOTIDE SEQUENCE [LARGE SCALE GENOMIC DNA]</scope>
</reference>